<evidence type="ECO:0000313" key="16">
    <source>
        <dbReference type="EMBL" id="KAG2234017.1"/>
    </source>
</evidence>
<accession>A0A8H7SRN5</accession>
<dbReference type="EMBL" id="JAEPRE010000063">
    <property type="protein sequence ID" value="KAG2234017.1"/>
    <property type="molecule type" value="Genomic_DNA"/>
</dbReference>
<evidence type="ECO:0000256" key="13">
    <source>
        <dbReference type="SAM" id="MobiDB-lite"/>
    </source>
</evidence>
<evidence type="ECO:0000256" key="8">
    <source>
        <dbReference type="ARBA" id="ARBA00022777"/>
    </source>
</evidence>
<dbReference type="PANTHER" id="PTHR11139">
    <property type="entry name" value="ATAXIA TELANGIECTASIA MUTATED ATM -RELATED"/>
    <property type="match status" value="1"/>
</dbReference>
<dbReference type="CDD" id="cd00892">
    <property type="entry name" value="PIKKc_ATR"/>
    <property type="match status" value="1"/>
</dbReference>
<dbReference type="PROSITE" id="PS00916">
    <property type="entry name" value="PI3_4_KINASE_2"/>
    <property type="match status" value="1"/>
</dbReference>
<keyword evidence="17" id="KW-1185">Reference proteome</keyword>
<evidence type="ECO:0000256" key="9">
    <source>
        <dbReference type="ARBA" id="ARBA00022840"/>
    </source>
</evidence>
<organism evidence="16 17">
    <name type="scientific">Thamnidium elegans</name>
    <dbReference type="NCBI Taxonomy" id="101142"/>
    <lineage>
        <taxon>Eukaryota</taxon>
        <taxon>Fungi</taxon>
        <taxon>Fungi incertae sedis</taxon>
        <taxon>Mucoromycota</taxon>
        <taxon>Mucoromycotina</taxon>
        <taxon>Mucoromycetes</taxon>
        <taxon>Mucorales</taxon>
        <taxon>Mucorineae</taxon>
        <taxon>Mucoraceae</taxon>
        <taxon>Thamnidium</taxon>
    </lineage>
</organism>
<proteinExistence type="inferred from homology"/>
<evidence type="ECO:0000256" key="6">
    <source>
        <dbReference type="ARBA" id="ARBA00022741"/>
    </source>
</evidence>
<evidence type="ECO:0000256" key="12">
    <source>
        <dbReference type="ARBA" id="ARBA00024420"/>
    </source>
</evidence>
<dbReference type="InterPro" id="IPR014009">
    <property type="entry name" value="PIK_FAT"/>
</dbReference>
<evidence type="ECO:0000256" key="3">
    <source>
        <dbReference type="ARBA" id="ARBA00012513"/>
    </source>
</evidence>
<keyword evidence="9" id="KW-0067">ATP-binding</keyword>
<dbReference type="GO" id="GO:0005524">
    <property type="term" value="F:ATP binding"/>
    <property type="evidence" value="ECO:0007669"/>
    <property type="project" value="UniProtKB-KW"/>
</dbReference>
<evidence type="ECO:0000256" key="5">
    <source>
        <dbReference type="ARBA" id="ARBA00022679"/>
    </source>
</evidence>
<feature type="domain" description="PI3K/PI4K catalytic" evidence="14">
    <location>
        <begin position="1462"/>
        <end position="1794"/>
    </location>
</feature>
<dbReference type="PROSITE" id="PS51189">
    <property type="entry name" value="FAT"/>
    <property type="match status" value="1"/>
</dbReference>
<dbReference type="GO" id="GO:0000723">
    <property type="term" value="P:telomere maintenance"/>
    <property type="evidence" value="ECO:0007669"/>
    <property type="project" value="TreeGrafter"/>
</dbReference>
<dbReference type="InterPro" id="IPR036940">
    <property type="entry name" value="PI3/4_kinase_cat_sf"/>
</dbReference>
<dbReference type="Gene3D" id="1.10.1070.11">
    <property type="entry name" value="Phosphatidylinositol 3-/4-kinase, catalytic domain"/>
    <property type="match status" value="1"/>
</dbReference>
<keyword evidence="4" id="KW-0723">Serine/threonine-protein kinase</keyword>
<dbReference type="GO" id="GO:0005634">
    <property type="term" value="C:nucleus"/>
    <property type="evidence" value="ECO:0007669"/>
    <property type="project" value="UniProtKB-SubCell"/>
</dbReference>
<reference evidence="16" key="1">
    <citation type="submission" date="2021-01" db="EMBL/GenBank/DDBJ databases">
        <title>Metabolic potential, ecology and presence of endohyphal bacteria is reflected in genomic diversity of Mucoromycotina.</title>
        <authorList>
            <person name="Muszewska A."/>
            <person name="Okrasinska A."/>
            <person name="Steczkiewicz K."/>
            <person name="Drgas O."/>
            <person name="Orlowska M."/>
            <person name="Perlinska-Lenart U."/>
            <person name="Aleksandrzak-Piekarczyk T."/>
            <person name="Szatraj K."/>
            <person name="Zielenkiewicz U."/>
            <person name="Pilsyk S."/>
            <person name="Malc E."/>
            <person name="Mieczkowski P."/>
            <person name="Kruszewska J.S."/>
            <person name="Biernat P."/>
            <person name="Pawlowska J."/>
        </authorList>
    </citation>
    <scope>NUCLEOTIDE SEQUENCE</scope>
    <source>
        <strain evidence="16">WA0000018081</strain>
    </source>
</reference>
<evidence type="ECO:0000256" key="11">
    <source>
        <dbReference type="ARBA" id="ARBA00023242"/>
    </source>
</evidence>
<dbReference type="Pfam" id="PF08064">
    <property type="entry name" value="UME"/>
    <property type="match status" value="1"/>
</dbReference>
<dbReference type="Gene3D" id="3.30.1010.10">
    <property type="entry name" value="Phosphatidylinositol 3-kinase Catalytic Subunit, Chain A, domain 4"/>
    <property type="match status" value="1"/>
</dbReference>
<dbReference type="InterPro" id="IPR056802">
    <property type="entry name" value="ATR-like_M-HEAT"/>
</dbReference>
<evidence type="ECO:0000259" key="15">
    <source>
        <dbReference type="PROSITE" id="PS51189"/>
    </source>
</evidence>
<evidence type="ECO:0000256" key="2">
    <source>
        <dbReference type="ARBA" id="ARBA00010769"/>
    </source>
</evidence>
<evidence type="ECO:0000259" key="14">
    <source>
        <dbReference type="PROSITE" id="PS50290"/>
    </source>
</evidence>
<dbReference type="InterPro" id="IPR057564">
    <property type="entry name" value="HEAT_ATR"/>
</dbReference>
<dbReference type="SUPFAM" id="SSF56112">
    <property type="entry name" value="Protein kinase-like (PK-like)"/>
    <property type="match status" value="1"/>
</dbReference>
<keyword evidence="7" id="KW-0227">DNA damage</keyword>
<dbReference type="InterPro" id="IPR050517">
    <property type="entry name" value="DDR_Repair_Kinase"/>
</dbReference>
<dbReference type="GO" id="GO:0004674">
    <property type="term" value="F:protein serine/threonine kinase activity"/>
    <property type="evidence" value="ECO:0007669"/>
    <property type="project" value="UniProtKB-KW"/>
</dbReference>
<dbReference type="InterPro" id="IPR018936">
    <property type="entry name" value="PI3/4_kinase_CS"/>
</dbReference>
<name>A0A8H7SRN5_9FUNG</name>
<dbReference type="PROSITE" id="PS50290">
    <property type="entry name" value="PI3_4_KINASE_3"/>
    <property type="match status" value="1"/>
</dbReference>
<feature type="domain" description="FAT" evidence="15">
    <location>
        <begin position="861"/>
        <end position="1365"/>
    </location>
</feature>
<dbReference type="Pfam" id="PF02259">
    <property type="entry name" value="FAT"/>
    <property type="match status" value="1"/>
</dbReference>
<dbReference type="Proteomes" id="UP000613177">
    <property type="component" value="Unassembled WGS sequence"/>
</dbReference>
<dbReference type="InterPro" id="IPR012993">
    <property type="entry name" value="UME"/>
</dbReference>
<evidence type="ECO:0000256" key="1">
    <source>
        <dbReference type="ARBA" id="ARBA00004123"/>
    </source>
</evidence>
<keyword evidence="8" id="KW-0418">Kinase</keyword>
<dbReference type="EC" id="2.7.11.1" evidence="3"/>
<dbReference type="Pfam" id="PF25030">
    <property type="entry name" value="M-HEAT_ATR"/>
    <property type="match status" value="1"/>
</dbReference>
<comment type="caution">
    <text evidence="16">The sequence shown here is derived from an EMBL/GenBank/DDBJ whole genome shotgun (WGS) entry which is preliminary data.</text>
</comment>
<dbReference type="GO" id="GO:0000077">
    <property type="term" value="P:DNA damage checkpoint signaling"/>
    <property type="evidence" value="ECO:0007669"/>
    <property type="project" value="TreeGrafter"/>
</dbReference>
<dbReference type="InterPro" id="IPR011009">
    <property type="entry name" value="Kinase-like_dom_sf"/>
</dbReference>
<dbReference type="GO" id="GO:0005694">
    <property type="term" value="C:chromosome"/>
    <property type="evidence" value="ECO:0007669"/>
    <property type="project" value="TreeGrafter"/>
</dbReference>
<feature type="region of interest" description="Disordered" evidence="13">
    <location>
        <begin position="1731"/>
        <end position="1754"/>
    </location>
</feature>
<keyword evidence="10" id="KW-0234">DNA repair</keyword>
<keyword evidence="11" id="KW-0539">Nucleus</keyword>
<dbReference type="InterPro" id="IPR000403">
    <property type="entry name" value="PI3/4_kinase_cat_dom"/>
</dbReference>
<keyword evidence="6" id="KW-0547">Nucleotide-binding</keyword>
<protein>
    <recommendedName>
        <fullName evidence="12">Serine/threonine-protein kinase ATR</fullName>
        <ecNumber evidence="3">2.7.11.1</ecNumber>
    </recommendedName>
</protein>
<evidence type="ECO:0000313" key="17">
    <source>
        <dbReference type="Proteomes" id="UP000613177"/>
    </source>
</evidence>
<evidence type="ECO:0000256" key="7">
    <source>
        <dbReference type="ARBA" id="ARBA00022763"/>
    </source>
</evidence>
<dbReference type="Pfam" id="PF23593">
    <property type="entry name" value="HEAT_ATR"/>
    <property type="match status" value="1"/>
</dbReference>
<evidence type="ECO:0000256" key="4">
    <source>
        <dbReference type="ARBA" id="ARBA00022527"/>
    </source>
</evidence>
<gene>
    <name evidence="16" type="ORF">INT48_007107</name>
</gene>
<dbReference type="PANTHER" id="PTHR11139:SF69">
    <property type="entry name" value="SERINE_THREONINE-PROTEIN KINASE ATR"/>
    <property type="match status" value="1"/>
</dbReference>
<dbReference type="SMART" id="SM00146">
    <property type="entry name" value="PI3Kc"/>
    <property type="match status" value="1"/>
</dbReference>
<sequence length="1803" mass="206409">MAPVIKSITTIINNFVQVNFITSHPVPVENLLYSLLCLLRAHKHDTTVATTISSILQNVPDIKLRLPWAIATVTNAIAASVHPDNVDHARALLNVSCLLLRNYAKTPWLNDILAIDFADPLTILKEKTLLLLQHCQDIDNSQVEYMDVDSSFSNKDRDFDSILDDSFVYKELIKKIPPIVDQLISEETTDQDILLLIEKLKEISIHTGNTDMTHLCKNQMKAITGFVVHAIEFDPETSIELTGMFGYEPAQFILKYLEYALPYSIFNTSKKNALLHICSLIDVPFNTIFEEYAHYIILALLLEPDSKKRNHSLAKLQQVSGKPQIYKHLATTKATKITTALALNLGRPELKKQSLLALNEMKNLVCSTPMTLSLYLSQYFVSVLTNVSQFISEKKVKSTFIMEPYALKGLNEIMIIMGTGVNEHALHLVKVFQTVSEIEDYQLEALSLWQTFIGVLDNDAFTFNFYHIMNGLLKLLPLSTHQVRTMVATIIQAVLDRQIELTSPMFSDLPDLPDYKELHPVRQMLQDRLNKITDPQIEITTVIRKLDSPDDIQILSELRKLNLLLRTYPAINSSRLFSKLLYLVQKYASNKEISRLIGVCFGKIGAVDPSLLEVKTINDDLFVMKNFTSETENRDFICRVITDHIFPAYGAIRDENLRLYFHLSVQSLLQCAGFANPAKMEDKTSDTYLSWSNLPASARDFLTPFLRSSFKSSRLEEDIVYPIFSKVNSFPEWILKWYSRLVRGTSGKAKAIFEACLPIVISGATDVTVSLLPYLILYCILSGSGEATSKIIQEMLLVLNTNAELRNGSVRGDMNQQCLQVTVAITEYCRKWLNSIKLGDRQNEAQTMRVTTFLARIPDDVMAIAAFYSKAYPQSLMHFETYCKRNPDPLSPEILNYLRQIYTRVEDRIDLIALLKENASVLKYDKDLVLFESQEGWKDAEVVYEIRIDDNPDDITLYNEYMDSLKKWGNYETILRNADKAEINIPKWATQINSRRIDSAWRVNNYHVLDKAVAMPMQHTPEALVGCILSKMRNNKNIEAASLIDKSRDILVEQLSSIASKSYRKSYPIVFNLQLVQELETAQAAWESENPMEAIKRLEGFWNYNYQNIASNYQYKHDLLELRKAAFFDIRSKTSVPILESRLWLKLAKSSRKAGNLRYSLMALLKAEKISKKTYLNERAKWYWVSGYKEEALNLLLSKPDEDVTNADAILASKFYSRDPSIGDHNEIKMYFRKAFGNCEKTSTLFYVVRGSYKALSLGSKYYYSNMSRLINGWFELAVIYEKASDKISTENNPPVVYFKQANLIMAKITQFVRPYQFCLFLTRLISHLSCKNEDMAQCLMRIIHTVFVTYPASTIWLLLGVEKSKNIFLRRRVAKILDMAQQARELIDALKLLADYRVEVKATTHMDMRFIPALFKLTRIEDLRVYIPTETSLYPILPEINSKEPSDVQVFSRNLPYVKKIHTEFTVMRSLQKPKRITIEGSDGKMYKFLVKSEDELQKDARTMEFNYAINSFLKRDTKIRDHELYIRTYAVIPLGERWGLIQWIDNIAPLKAIVDTLWLAEGKQSVGVMSTRFKDLGNGLQSETIRAFKNVILPQCPAVFHKWFLRCFPEPNQWLASRTRYTKTLAVMSIIGYMVGLGDRHAENILFDETNGDCVHVDLNMLFDSGLVLAVPEVVPFRLTKNLIDAMGVLGYKGLFTTTCEQTMDVLLRNKDALSSVFQTLGTGWIQEENESEVDPSTGARNDAMQKRKEADKKKAEALKKKKFDEKFELQTGRDADRKVKELIETAANPDNLAKMFAGKD</sequence>
<comment type="subcellular location">
    <subcellularLocation>
        <location evidence="1">Nucleus</location>
    </subcellularLocation>
</comment>
<comment type="similarity">
    <text evidence="2">Belongs to the PI3/PI4-kinase family. ATM subfamily.</text>
</comment>
<dbReference type="GO" id="GO:0006281">
    <property type="term" value="P:DNA repair"/>
    <property type="evidence" value="ECO:0007669"/>
    <property type="project" value="UniProtKB-KW"/>
</dbReference>
<keyword evidence="5" id="KW-0808">Transferase</keyword>
<dbReference type="InterPro" id="IPR003151">
    <property type="entry name" value="PIK-rel_kinase_FAT"/>
</dbReference>
<evidence type="ECO:0000256" key="10">
    <source>
        <dbReference type="ARBA" id="ARBA00023204"/>
    </source>
</evidence>
<dbReference type="Pfam" id="PF00454">
    <property type="entry name" value="PI3_PI4_kinase"/>
    <property type="match status" value="1"/>
</dbReference>